<dbReference type="RefSeq" id="WP_353567910.1">
    <property type="nucleotide sequence ID" value="NZ_BAABRI010000017.1"/>
</dbReference>
<protein>
    <recommendedName>
        <fullName evidence="4">FeoB-associated Cys-rich membrane protein</fullName>
    </recommendedName>
</protein>
<keyword evidence="1" id="KW-1133">Transmembrane helix</keyword>
<organism evidence="2 3">
    <name type="scientific">Haloferula sargassicola</name>
    <dbReference type="NCBI Taxonomy" id="490096"/>
    <lineage>
        <taxon>Bacteria</taxon>
        <taxon>Pseudomonadati</taxon>
        <taxon>Verrucomicrobiota</taxon>
        <taxon>Verrucomicrobiia</taxon>
        <taxon>Verrucomicrobiales</taxon>
        <taxon>Verrucomicrobiaceae</taxon>
        <taxon>Haloferula</taxon>
    </lineage>
</organism>
<proteinExistence type="predicted"/>
<keyword evidence="3" id="KW-1185">Reference proteome</keyword>
<gene>
    <name evidence="2" type="ORF">Hsar01_03039</name>
</gene>
<evidence type="ECO:0000313" key="2">
    <source>
        <dbReference type="EMBL" id="GAA5483805.1"/>
    </source>
</evidence>
<dbReference type="EMBL" id="BAABRI010000017">
    <property type="protein sequence ID" value="GAA5483805.1"/>
    <property type="molecule type" value="Genomic_DNA"/>
</dbReference>
<dbReference type="Proteomes" id="UP001476282">
    <property type="component" value="Unassembled WGS sequence"/>
</dbReference>
<name>A0ABP9URD5_9BACT</name>
<accession>A0ABP9URD5</accession>
<keyword evidence="1" id="KW-0472">Membrane</keyword>
<feature type="transmembrane region" description="Helical" evidence="1">
    <location>
        <begin position="6"/>
        <end position="25"/>
    </location>
</feature>
<comment type="caution">
    <text evidence="2">The sequence shown here is derived from an EMBL/GenBank/DDBJ whole genome shotgun (WGS) entry which is preliminary data.</text>
</comment>
<sequence length="40" mass="4355">MNDWQSITAAAIVLATLAIVLRRVLRKKPRAKGCGGNCCR</sequence>
<dbReference type="Pfam" id="PF12669">
    <property type="entry name" value="FeoB_associated"/>
    <property type="match status" value="1"/>
</dbReference>
<keyword evidence="1" id="KW-0812">Transmembrane</keyword>
<reference evidence="2 3" key="1">
    <citation type="submission" date="2024-02" db="EMBL/GenBank/DDBJ databases">
        <title>Haloferula sargassicola NBRC 104335.</title>
        <authorList>
            <person name="Ichikawa N."/>
            <person name="Katano-Makiyama Y."/>
            <person name="Hidaka K."/>
        </authorList>
    </citation>
    <scope>NUCLEOTIDE SEQUENCE [LARGE SCALE GENOMIC DNA]</scope>
    <source>
        <strain evidence="2 3">NBRC 104335</strain>
    </source>
</reference>
<evidence type="ECO:0008006" key="4">
    <source>
        <dbReference type="Google" id="ProtNLM"/>
    </source>
</evidence>
<evidence type="ECO:0000313" key="3">
    <source>
        <dbReference type="Proteomes" id="UP001476282"/>
    </source>
</evidence>
<evidence type="ECO:0000256" key="1">
    <source>
        <dbReference type="SAM" id="Phobius"/>
    </source>
</evidence>